<name>A0A3N1P2H5_9GAMM</name>
<evidence type="ECO:0000256" key="10">
    <source>
        <dbReference type="ARBA" id="ARBA00023316"/>
    </source>
</evidence>
<dbReference type="AlphaFoldDB" id="A0A3N1P2H5"/>
<dbReference type="GO" id="GO:0044780">
    <property type="term" value="P:bacterial-type flagellum assembly"/>
    <property type="evidence" value="ECO:0007669"/>
    <property type="project" value="InterPro"/>
</dbReference>
<dbReference type="NCBIfam" id="TIGR02541">
    <property type="entry name" value="flagell_FlgJ"/>
    <property type="match status" value="1"/>
</dbReference>
<dbReference type="InterPro" id="IPR013377">
    <property type="entry name" value="FlgJ"/>
</dbReference>
<dbReference type="EMBL" id="RJUL01000009">
    <property type="protein sequence ID" value="ROQ22613.1"/>
    <property type="molecule type" value="Genomic_DNA"/>
</dbReference>
<reference evidence="14 15" key="1">
    <citation type="submission" date="2018-11" db="EMBL/GenBank/DDBJ databases">
        <title>Genomic Encyclopedia of Type Strains, Phase IV (KMG-IV): sequencing the most valuable type-strain genomes for metagenomic binning, comparative biology and taxonomic classification.</title>
        <authorList>
            <person name="Goeker M."/>
        </authorList>
    </citation>
    <scope>NUCLEOTIDE SEQUENCE [LARGE SCALE GENOMIC DNA]</scope>
    <source>
        <strain evidence="14 15">DSM 21945</strain>
    </source>
</reference>
<dbReference type="SMART" id="SM00047">
    <property type="entry name" value="LYZ2"/>
    <property type="match status" value="1"/>
</dbReference>
<dbReference type="STRING" id="584787.GCA_001247655_02028"/>
<dbReference type="GO" id="GO:0016798">
    <property type="term" value="F:hydrolase activity, acting on glycosyl bonds"/>
    <property type="evidence" value="ECO:0007669"/>
    <property type="project" value="UniProtKB-KW"/>
</dbReference>
<feature type="region of interest" description="Disordered" evidence="12">
    <location>
        <begin position="137"/>
        <end position="169"/>
    </location>
</feature>
<keyword evidence="9" id="KW-0326">Glycosidase</keyword>
<keyword evidence="14" id="KW-0969">Cilium</keyword>
<sequence>MNGPLFTDLAGLDDLRQGAQKHDKKALLETAKQFESIFVRQLLKSMREANAVFEKDSPFNSSSMKFYQDMQDQQLALDMSSKGGLGLAEIIAEQLQPDGKHLMPASALGVNRHFAGSADESAKSLALPAKPGIKPAASAVADTAGSDAPAAKADSEQPQAAPTPAPALDFDSPQSFVGSLLPYARQAASALGVSPQVLVAQAALETGWGQKILKGKDGQSSLNLFNIKAGGQWDGDKVTASTLEYDGGKPKRETAQFRAYQNPAQSFSDYVKLLKESPRYQDALKWVKEPARFLQELQGAGYATDPQYAKKILQVLDHPALSKGTP</sequence>
<evidence type="ECO:0000256" key="6">
    <source>
        <dbReference type="ARBA" id="ARBA00022764"/>
    </source>
</evidence>
<evidence type="ECO:0000313" key="15">
    <source>
        <dbReference type="Proteomes" id="UP000268033"/>
    </source>
</evidence>
<dbReference type="Gene3D" id="2.10.70.40">
    <property type="entry name" value="peptidoglycan hydrolase"/>
    <property type="match status" value="1"/>
</dbReference>
<dbReference type="GO" id="GO:0071973">
    <property type="term" value="P:bacterial-type flagellum-dependent cell motility"/>
    <property type="evidence" value="ECO:0007669"/>
    <property type="project" value="TreeGrafter"/>
</dbReference>
<dbReference type="PANTHER" id="PTHR33308">
    <property type="entry name" value="PEPTIDOGLYCAN HYDROLASE FLGJ"/>
    <property type="match status" value="1"/>
</dbReference>
<dbReference type="InterPro" id="IPR051056">
    <property type="entry name" value="Glycosyl_Hydrolase_73"/>
</dbReference>
<comment type="similarity">
    <text evidence="3">In the N-terminal section; belongs to the FlgJ family.</text>
</comment>
<evidence type="ECO:0000259" key="13">
    <source>
        <dbReference type="SMART" id="SM00047"/>
    </source>
</evidence>
<evidence type="ECO:0000256" key="11">
    <source>
        <dbReference type="ARBA" id="ARBA00030835"/>
    </source>
</evidence>
<keyword evidence="10" id="KW-0961">Cell wall biogenesis/degradation</keyword>
<keyword evidence="15" id="KW-1185">Reference proteome</keyword>
<keyword evidence="14" id="KW-0282">Flagellum</keyword>
<dbReference type="InterPro" id="IPR002901">
    <property type="entry name" value="MGlyc_endo_b_GlcNAc-like_dom"/>
</dbReference>
<proteinExistence type="inferred from homology"/>
<keyword evidence="6" id="KW-0574">Periplasm</keyword>
<keyword evidence="7" id="KW-1005">Bacterial flagellum biogenesis</keyword>
<keyword evidence="8" id="KW-0378">Hydrolase</keyword>
<evidence type="ECO:0000256" key="1">
    <source>
        <dbReference type="ARBA" id="ARBA00002954"/>
    </source>
</evidence>
<evidence type="ECO:0000256" key="5">
    <source>
        <dbReference type="ARBA" id="ARBA00013433"/>
    </source>
</evidence>
<evidence type="ECO:0000256" key="2">
    <source>
        <dbReference type="ARBA" id="ARBA00004418"/>
    </source>
</evidence>
<organism evidence="14 15">
    <name type="scientific">Gallaecimonas pentaromativorans</name>
    <dbReference type="NCBI Taxonomy" id="584787"/>
    <lineage>
        <taxon>Bacteria</taxon>
        <taxon>Pseudomonadati</taxon>
        <taxon>Pseudomonadota</taxon>
        <taxon>Gammaproteobacteria</taxon>
        <taxon>Enterobacterales</taxon>
        <taxon>Gallaecimonadaceae</taxon>
        <taxon>Gallaecimonas</taxon>
    </lineage>
</organism>
<feature type="domain" description="Mannosyl-glycoprotein endo-beta-N-acetylglucosamidase-like" evidence="13">
    <location>
        <begin position="172"/>
        <end position="324"/>
    </location>
</feature>
<dbReference type="RefSeq" id="WP_123422284.1">
    <property type="nucleotide sequence ID" value="NZ_RJUL01000009.1"/>
</dbReference>
<accession>A0A3N1P2H5</accession>
<evidence type="ECO:0000313" key="14">
    <source>
        <dbReference type="EMBL" id="ROQ22613.1"/>
    </source>
</evidence>
<evidence type="ECO:0000256" key="7">
    <source>
        <dbReference type="ARBA" id="ARBA00022795"/>
    </source>
</evidence>
<comment type="similarity">
    <text evidence="4">In the C-terminal section; belongs to the glycosyl hydrolase 73 family.</text>
</comment>
<dbReference type="Proteomes" id="UP000268033">
    <property type="component" value="Unassembled WGS sequence"/>
</dbReference>
<dbReference type="Pfam" id="PF10135">
    <property type="entry name" value="Rod-binding"/>
    <property type="match status" value="1"/>
</dbReference>
<dbReference type="InterPro" id="IPR019301">
    <property type="entry name" value="Flagellar_prot_FlgJ_N"/>
</dbReference>
<dbReference type="GO" id="GO:0042597">
    <property type="term" value="C:periplasmic space"/>
    <property type="evidence" value="ECO:0007669"/>
    <property type="project" value="UniProtKB-SubCell"/>
</dbReference>
<dbReference type="PANTHER" id="PTHR33308:SF9">
    <property type="entry name" value="PEPTIDOGLYCAN HYDROLASE FLGJ"/>
    <property type="match status" value="1"/>
</dbReference>
<keyword evidence="14" id="KW-0966">Cell projection</keyword>
<evidence type="ECO:0000256" key="4">
    <source>
        <dbReference type="ARBA" id="ARBA00007974"/>
    </source>
</evidence>
<evidence type="ECO:0000256" key="9">
    <source>
        <dbReference type="ARBA" id="ARBA00023295"/>
    </source>
</evidence>
<comment type="subcellular location">
    <subcellularLocation>
        <location evidence="2">Periplasm</location>
    </subcellularLocation>
</comment>
<evidence type="ECO:0000256" key="8">
    <source>
        <dbReference type="ARBA" id="ARBA00022801"/>
    </source>
</evidence>
<protein>
    <recommendedName>
        <fullName evidence="5">Peptidoglycan hydrolase FlgJ</fullName>
    </recommendedName>
    <alternativeName>
        <fullName evidence="11">Muramidase FlgJ</fullName>
    </alternativeName>
</protein>
<comment type="function">
    <text evidence="1">Flagellum-specific muramidase which hydrolyzes the peptidoglycan layer to assemble the rod structure in the periplasmic space.</text>
</comment>
<dbReference type="GO" id="GO:0004040">
    <property type="term" value="F:amidase activity"/>
    <property type="evidence" value="ECO:0007669"/>
    <property type="project" value="InterPro"/>
</dbReference>
<dbReference type="Pfam" id="PF01832">
    <property type="entry name" value="Glucosaminidase"/>
    <property type="match status" value="1"/>
</dbReference>
<evidence type="ECO:0000256" key="3">
    <source>
        <dbReference type="ARBA" id="ARBA00006880"/>
    </source>
</evidence>
<dbReference type="GO" id="GO:0071555">
    <property type="term" value="P:cell wall organization"/>
    <property type="evidence" value="ECO:0007669"/>
    <property type="project" value="UniProtKB-KW"/>
</dbReference>
<evidence type="ECO:0000256" key="12">
    <source>
        <dbReference type="SAM" id="MobiDB-lite"/>
    </source>
</evidence>
<gene>
    <name evidence="14" type="ORF">EDC28_10999</name>
</gene>
<comment type="caution">
    <text evidence="14">The sequence shown here is derived from an EMBL/GenBank/DDBJ whole genome shotgun (WGS) entry which is preliminary data.</text>
</comment>
<dbReference type="Gene3D" id="1.10.530.10">
    <property type="match status" value="1"/>
</dbReference>